<feature type="transmembrane region" description="Helical" evidence="14">
    <location>
        <begin position="161"/>
        <end position="178"/>
    </location>
</feature>
<evidence type="ECO:0000256" key="7">
    <source>
        <dbReference type="ARBA" id="ARBA00022989"/>
    </source>
</evidence>
<evidence type="ECO:0000256" key="4">
    <source>
        <dbReference type="ARBA" id="ARBA00022516"/>
    </source>
</evidence>
<keyword evidence="16" id="KW-1185">Reference proteome</keyword>
<comment type="caution">
    <text evidence="15">The sequence shown here is derived from an EMBL/GenBank/DDBJ whole genome shotgun (WGS) entry which is preliminary data.</text>
</comment>
<dbReference type="InterPro" id="IPR004570">
    <property type="entry name" value="Phosphatidylglycerol_P_synth"/>
</dbReference>
<comment type="function">
    <text evidence="1">This protein catalyzes the committed step to the synthesis of the acidic phospholipids.</text>
</comment>
<evidence type="ECO:0000256" key="10">
    <source>
        <dbReference type="ARBA" id="ARBA00023209"/>
    </source>
</evidence>
<evidence type="ECO:0000256" key="9">
    <source>
        <dbReference type="ARBA" id="ARBA00023136"/>
    </source>
</evidence>
<dbReference type="PANTHER" id="PTHR14269">
    <property type="entry name" value="CDP-DIACYLGLYCEROL--GLYCEROL-3-PHOSPHATE 3-PHOSPHATIDYLTRANSFERASE-RELATED"/>
    <property type="match status" value="1"/>
</dbReference>
<dbReference type="EMBL" id="JAESWA010000022">
    <property type="protein sequence ID" value="MBL4931657.1"/>
    <property type="molecule type" value="Genomic_DNA"/>
</dbReference>
<dbReference type="InterPro" id="IPR048254">
    <property type="entry name" value="CDP_ALCOHOL_P_TRANSF_CS"/>
</dbReference>
<dbReference type="InterPro" id="IPR043130">
    <property type="entry name" value="CDP-OH_PTrfase_TM_dom"/>
</dbReference>
<keyword evidence="11" id="KW-1208">Phospholipid metabolism</keyword>
<dbReference type="GO" id="GO:0016020">
    <property type="term" value="C:membrane"/>
    <property type="evidence" value="ECO:0007669"/>
    <property type="project" value="UniProtKB-SubCell"/>
</dbReference>
<dbReference type="PROSITE" id="PS00379">
    <property type="entry name" value="CDP_ALCOHOL_P_TRANSF"/>
    <property type="match status" value="1"/>
</dbReference>
<evidence type="ECO:0000256" key="11">
    <source>
        <dbReference type="ARBA" id="ARBA00023264"/>
    </source>
</evidence>
<feature type="transmembrane region" description="Helical" evidence="14">
    <location>
        <begin position="68"/>
        <end position="88"/>
    </location>
</feature>
<keyword evidence="7 14" id="KW-1133">Transmembrane helix</keyword>
<name>A0A937FGR4_9CLOT</name>
<feature type="transmembrane region" description="Helical" evidence="14">
    <location>
        <begin position="40"/>
        <end position="56"/>
    </location>
</feature>
<comment type="subcellular location">
    <subcellularLocation>
        <location evidence="2">Membrane</location>
        <topology evidence="2">Multi-pass membrane protein</topology>
    </subcellularLocation>
</comment>
<feature type="transmembrane region" description="Helical" evidence="14">
    <location>
        <begin position="94"/>
        <end position="111"/>
    </location>
</feature>
<evidence type="ECO:0000313" key="15">
    <source>
        <dbReference type="EMBL" id="MBL4931657.1"/>
    </source>
</evidence>
<reference evidence="15" key="1">
    <citation type="submission" date="2021-01" db="EMBL/GenBank/DDBJ databases">
        <title>Genome public.</title>
        <authorList>
            <person name="Liu C."/>
            <person name="Sun Q."/>
        </authorList>
    </citation>
    <scope>NUCLEOTIDE SEQUENCE</scope>
    <source>
        <strain evidence="15">YIM B02565</strain>
    </source>
</reference>
<dbReference type="Gene3D" id="1.20.120.1760">
    <property type="match status" value="1"/>
</dbReference>
<dbReference type="GO" id="GO:0008654">
    <property type="term" value="P:phospholipid biosynthetic process"/>
    <property type="evidence" value="ECO:0007669"/>
    <property type="project" value="UniProtKB-KW"/>
</dbReference>
<dbReference type="AlphaFoldDB" id="A0A937FGR4"/>
<protein>
    <recommendedName>
        <fullName evidence="12">Phosphatidylglycerophosphate synthase</fullName>
    </recommendedName>
</protein>
<sequence>MKKSLSKLPNIITSLRIFLSISFAYLILRQDTYSNENFEAITLIFLCICFSDFIDGKIARKTGNTTVFGAKFDVIADLFYMTISYSALIVAGKIYFWFLGFIFIKFLEFTVTSNFMRNYNRKSENPFVFDKLGRITAASFYIIPGITCLVSYIAPYYEQSLIKYLLYATLLAGIYSSSMRIKKCLEFKNVKALET</sequence>
<feature type="transmembrane region" description="Helical" evidence="14">
    <location>
        <begin position="12"/>
        <end position="28"/>
    </location>
</feature>
<accession>A0A937FGR4</accession>
<comment type="similarity">
    <text evidence="3 13">Belongs to the CDP-alcohol phosphatidyltransferase class-I family.</text>
</comment>
<gene>
    <name evidence="15" type="ORF">JK634_07565</name>
</gene>
<evidence type="ECO:0000256" key="1">
    <source>
        <dbReference type="ARBA" id="ARBA00003973"/>
    </source>
</evidence>
<evidence type="ECO:0000256" key="14">
    <source>
        <dbReference type="SAM" id="Phobius"/>
    </source>
</evidence>
<keyword evidence="6 14" id="KW-0812">Transmembrane</keyword>
<evidence type="ECO:0000256" key="8">
    <source>
        <dbReference type="ARBA" id="ARBA00023098"/>
    </source>
</evidence>
<proteinExistence type="inferred from homology"/>
<dbReference type="InterPro" id="IPR000462">
    <property type="entry name" value="CDP-OH_P_trans"/>
</dbReference>
<keyword evidence="4" id="KW-0444">Lipid biosynthesis</keyword>
<keyword evidence="9 14" id="KW-0472">Membrane</keyword>
<dbReference type="InterPro" id="IPR050324">
    <property type="entry name" value="CDP-alcohol_PTase-I"/>
</dbReference>
<dbReference type="Proteomes" id="UP000623681">
    <property type="component" value="Unassembled WGS sequence"/>
</dbReference>
<evidence type="ECO:0000256" key="12">
    <source>
        <dbReference type="ARBA" id="ARBA00033018"/>
    </source>
</evidence>
<evidence type="ECO:0000256" key="13">
    <source>
        <dbReference type="RuleBase" id="RU003750"/>
    </source>
</evidence>
<keyword evidence="10" id="KW-0594">Phospholipid biosynthesis</keyword>
<dbReference type="GO" id="GO:0008444">
    <property type="term" value="F:CDP-diacylglycerol-glycerol-3-phosphate 3-phosphatidyltransferase activity"/>
    <property type="evidence" value="ECO:0007669"/>
    <property type="project" value="InterPro"/>
</dbReference>
<feature type="transmembrane region" description="Helical" evidence="14">
    <location>
        <begin position="132"/>
        <end position="155"/>
    </location>
</feature>
<evidence type="ECO:0000256" key="6">
    <source>
        <dbReference type="ARBA" id="ARBA00022692"/>
    </source>
</evidence>
<dbReference type="PIRSF" id="PIRSF000847">
    <property type="entry name" value="Phos_ph_gly_syn"/>
    <property type="match status" value="1"/>
</dbReference>
<evidence type="ECO:0000256" key="2">
    <source>
        <dbReference type="ARBA" id="ARBA00004141"/>
    </source>
</evidence>
<evidence type="ECO:0000256" key="3">
    <source>
        <dbReference type="ARBA" id="ARBA00010441"/>
    </source>
</evidence>
<keyword evidence="8" id="KW-0443">Lipid metabolism</keyword>
<dbReference type="RefSeq" id="WP_202767044.1">
    <property type="nucleotide sequence ID" value="NZ_JAESWA010000022.1"/>
</dbReference>
<organism evidence="15 16">
    <name type="scientific">Clostridium paridis</name>
    <dbReference type="NCBI Taxonomy" id="2803863"/>
    <lineage>
        <taxon>Bacteria</taxon>
        <taxon>Bacillati</taxon>
        <taxon>Bacillota</taxon>
        <taxon>Clostridia</taxon>
        <taxon>Eubacteriales</taxon>
        <taxon>Clostridiaceae</taxon>
        <taxon>Clostridium</taxon>
    </lineage>
</organism>
<keyword evidence="5 13" id="KW-0808">Transferase</keyword>
<evidence type="ECO:0000256" key="5">
    <source>
        <dbReference type="ARBA" id="ARBA00022679"/>
    </source>
</evidence>
<evidence type="ECO:0000313" key="16">
    <source>
        <dbReference type="Proteomes" id="UP000623681"/>
    </source>
</evidence>
<dbReference type="Pfam" id="PF01066">
    <property type="entry name" value="CDP-OH_P_transf"/>
    <property type="match status" value="1"/>
</dbReference>